<dbReference type="EMBL" id="VZRA01000004">
    <property type="protein sequence ID" value="KAB0668973.1"/>
    <property type="molecule type" value="Genomic_DNA"/>
</dbReference>
<sequence length="76" mass="8495">MIANITYFDVPLVVEFEFTPADRGTKDGYGLPITPDSPAEIDIATVKHNDGDITEMLLQNQLDGIERQVWAFLAKQ</sequence>
<keyword evidence="2" id="KW-1185">Reference proteome</keyword>
<gene>
    <name evidence="1" type="ORF">F6V30_14140</name>
</gene>
<dbReference type="RefSeq" id="WP_151157608.1">
    <property type="nucleotide sequence ID" value="NZ_VZRA01000004.1"/>
</dbReference>
<evidence type="ECO:0000313" key="2">
    <source>
        <dbReference type="Proteomes" id="UP000798046"/>
    </source>
</evidence>
<reference evidence="1 2" key="1">
    <citation type="journal article" date="2020" name="Microorganisms">
        <title>Description of Three Novel Members in the Family Geobacteraceae, Oryzomonas japonicum gen. nov., sp. nov., Oryzomonas sagensis sp. nov., and Oryzomonas ruber sp. nov.</title>
        <authorList>
            <person name="Xu Z."/>
            <person name="Masuda Y."/>
            <person name="Hayakawa C."/>
            <person name="Ushijima N."/>
            <person name="Kawano K."/>
            <person name="Shiratori Y."/>
            <person name="Senoo K."/>
            <person name="Itoh H."/>
        </authorList>
    </citation>
    <scope>NUCLEOTIDE SEQUENCE [LARGE SCALE GENOMIC DNA]</scope>
    <source>
        <strain evidence="1 2">Red100</strain>
    </source>
</reference>
<name>A0ABQ6TLP3_9BACT</name>
<protein>
    <submittedName>
        <fullName evidence="1">Uncharacterized protein</fullName>
    </submittedName>
</protein>
<comment type="caution">
    <text evidence="1">The sequence shown here is derived from an EMBL/GenBank/DDBJ whole genome shotgun (WGS) entry which is preliminary data.</text>
</comment>
<proteinExistence type="predicted"/>
<dbReference type="Proteomes" id="UP000798046">
    <property type="component" value="Unassembled WGS sequence"/>
</dbReference>
<evidence type="ECO:0000313" key="1">
    <source>
        <dbReference type="EMBL" id="KAB0668973.1"/>
    </source>
</evidence>
<accession>A0ABQ6TLP3</accession>
<organism evidence="1 2">
    <name type="scientific">Oryzomonas sagensis</name>
    <dbReference type="NCBI Taxonomy" id="2603857"/>
    <lineage>
        <taxon>Bacteria</taxon>
        <taxon>Pseudomonadati</taxon>
        <taxon>Thermodesulfobacteriota</taxon>
        <taxon>Desulfuromonadia</taxon>
        <taxon>Geobacterales</taxon>
        <taxon>Geobacteraceae</taxon>
        <taxon>Oryzomonas</taxon>
    </lineage>
</organism>